<dbReference type="Pfam" id="PF00225">
    <property type="entry name" value="Kinesin"/>
    <property type="match status" value="1"/>
</dbReference>
<dbReference type="GO" id="GO:0008017">
    <property type="term" value="F:microtubule binding"/>
    <property type="evidence" value="ECO:0007669"/>
    <property type="project" value="InterPro"/>
</dbReference>
<dbReference type="Proteomes" id="UP001381693">
    <property type="component" value="Unassembled WGS sequence"/>
</dbReference>
<evidence type="ECO:0000256" key="4">
    <source>
        <dbReference type="ARBA" id="ARBA00023212"/>
    </source>
</evidence>
<dbReference type="InterPro" id="IPR027640">
    <property type="entry name" value="Kinesin-like_fam"/>
</dbReference>
<accession>A0AAN8WGH2</accession>
<keyword evidence="4" id="KW-0206">Cytoskeleton</keyword>
<organism evidence="8 9">
    <name type="scientific">Halocaridina rubra</name>
    <name type="common">Hawaiian red shrimp</name>
    <dbReference type="NCBI Taxonomy" id="373956"/>
    <lineage>
        <taxon>Eukaryota</taxon>
        <taxon>Metazoa</taxon>
        <taxon>Ecdysozoa</taxon>
        <taxon>Arthropoda</taxon>
        <taxon>Crustacea</taxon>
        <taxon>Multicrustacea</taxon>
        <taxon>Malacostraca</taxon>
        <taxon>Eumalacostraca</taxon>
        <taxon>Eucarida</taxon>
        <taxon>Decapoda</taxon>
        <taxon>Pleocyemata</taxon>
        <taxon>Caridea</taxon>
        <taxon>Atyoidea</taxon>
        <taxon>Atyidae</taxon>
        <taxon>Halocaridina</taxon>
    </lineage>
</organism>
<dbReference type="Gene3D" id="3.40.850.10">
    <property type="entry name" value="Kinesin motor domain"/>
    <property type="match status" value="1"/>
</dbReference>
<proteinExistence type="predicted"/>
<dbReference type="InterPro" id="IPR001752">
    <property type="entry name" value="Kinesin_motor_dom"/>
</dbReference>
<keyword evidence="3" id="KW-0067">ATP-binding</keyword>
<evidence type="ECO:0000256" key="3">
    <source>
        <dbReference type="ARBA" id="ARBA00022840"/>
    </source>
</evidence>
<dbReference type="GO" id="GO:0003777">
    <property type="term" value="F:microtubule motor activity"/>
    <property type="evidence" value="ECO:0007669"/>
    <property type="project" value="InterPro"/>
</dbReference>
<name>A0AAN8WGH2_HALRR</name>
<evidence type="ECO:0000256" key="2">
    <source>
        <dbReference type="ARBA" id="ARBA00022741"/>
    </source>
</evidence>
<keyword evidence="2" id="KW-0547">Nucleotide-binding</keyword>
<dbReference type="SUPFAM" id="SSF52540">
    <property type="entry name" value="P-loop containing nucleoside triphosphate hydrolases"/>
    <property type="match status" value="1"/>
</dbReference>
<feature type="coiled-coil region" evidence="5">
    <location>
        <begin position="633"/>
        <end position="667"/>
    </location>
</feature>
<evidence type="ECO:0000313" key="9">
    <source>
        <dbReference type="Proteomes" id="UP001381693"/>
    </source>
</evidence>
<dbReference type="InterPro" id="IPR036961">
    <property type="entry name" value="Kinesin_motor_dom_sf"/>
</dbReference>
<gene>
    <name evidence="8" type="ORF">SK128_009363</name>
</gene>
<comment type="subcellular location">
    <subcellularLocation>
        <location evidence="1">Cytoplasm</location>
        <location evidence="1">Cytoskeleton</location>
    </subcellularLocation>
</comment>
<keyword evidence="5" id="KW-0175">Coiled coil</keyword>
<feature type="region of interest" description="Disordered" evidence="6">
    <location>
        <begin position="310"/>
        <end position="335"/>
    </location>
</feature>
<comment type="caution">
    <text evidence="8">The sequence shown here is derived from an EMBL/GenBank/DDBJ whole genome shotgun (WGS) entry which is preliminary data.</text>
</comment>
<dbReference type="PANTHER" id="PTHR47969">
    <property type="entry name" value="CHROMOSOME-ASSOCIATED KINESIN KIF4A-RELATED"/>
    <property type="match status" value="1"/>
</dbReference>
<evidence type="ECO:0000256" key="1">
    <source>
        <dbReference type="ARBA" id="ARBA00004245"/>
    </source>
</evidence>
<dbReference type="AlphaFoldDB" id="A0AAN8WGH2"/>
<feature type="coiled-coil region" evidence="5">
    <location>
        <begin position="708"/>
        <end position="749"/>
    </location>
</feature>
<dbReference type="GO" id="GO:0007018">
    <property type="term" value="P:microtubule-based movement"/>
    <property type="evidence" value="ECO:0007669"/>
    <property type="project" value="InterPro"/>
</dbReference>
<dbReference type="PANTHER" id="PTHR47969:SF9">
    <property type="entry name" value="KINESIN-LIKE PROTEIN"/>
    <property type="match status" value="1"/>
</dbReference>
<keyword evidence="9" id="KW-1185">Reference proteome</keyword>
<feature type="coiled-coil region" evidence="5">
    <location>
        <begin position="75"/>
        <end position="109"/>
    </location>
</feature>
<dbReference type="SMART" id="SM00129">
    <property type="entry name" value="KISc"/>
    <property type="match status" value="1"/>
</dbReference>
<sequence length="1125" mass="131474">MVSMSSKIEECKRDKDKLSDTLQKIIVLEDKLSENTVNENKCNEQLKSVNRSLNEMATNLTDSEKLMETNRKKIYDERENDMKRYSNEIKNHKLRIVELQENIEHTKIESQRNLDTIAKIYGSIENVKTYEDLIKTINKHNENINKDITSITKENDKILDILTSYNIEGVDGLSSILNENEQNMERLNKIYKGIKNDICSVFGRYDIDTQMCNDNDSDDDGNVHKLIKLKEETFPKLLDLLSDKKKYIEELEDNILRYDKDINETKEKLINKTVVYETLQANYNNLVDDYAKNNNKGKLEELTREIKQLTDEKKKMEDKHARQRTEDSNQIQKEIKDNNVKIESLENVKKQLNEDIKEYNKEKARMERDSKILKSENNKLKDEQGSIRDALKRKGIEVDKLLKDVTELQKSKSEVEEKLHALIELNRKLTTKHDEGVAALRDEYEEQITARDEFIADLTVKLDKVENNLKGVNIDFEHLQTELYKYKTYKDDTERANMEIQSRLNANQNNYENEVERSNTLNNEIVKLKSIISDLESTNVFLNDNITHLKTKNNNALDQSIERLNHLQKQNKILTTEKNKLITEIHELKAIETQHGEIVTEIEKFAKNIGDYTYNIEDNIELINILQITKEQFTKLQAQNVDYAQLVKEYEERFNTYKKELKKFDENAFEQLNEKYIRAQQTYTKTIEALKGELNACQHNLGKCDNKIKDAYNIKNLIQRELDDIKRENTRLKKECANVQYKIESIKHEEVIPENCEEKLQEAHDKRKNMFGENIEILVKKITEKKQALDQYNGNDRAIQTIITKLNNRDINVSEDLQLPKHCTEFKNTLIILKNIDTKYDLIDKYITDIYDTYSDLYQLGQVFVRLKPPISSGTYVYDKKQPVINIRSGKGRFEKNIIQMEDKKFSIDSYFNDDVKNVDVYNTIEPTLYAIKKGKNVFVIVYGQTGSGKSYTILGTNNDKGLLSHVFNYARKFTKDIVIKLYGLYNSNIYDLTKIENGFLEPGETKPPDQARVPNVSSLLVDLCGNEKTRALDDVKIVRSESSYINNTLMEISMQFLQRFREGKSPMLSGKLKTVIDHYIKTTDVKINTIFHIHKYLTNDEQVNQTIKTSTLMTLRRANEISVV</sequence>
<dbReference type="EMBL" id="JAXCGZ010019720">
    <property type="protein sequence ID" value="KAK7065865.1"/>
    <property type="molecule type" value="Genomic_DNA"/>
</dbReference>
<dbReference type="GO" id="GO:0005875">
    <property type="term" value="C:microtubule associated complex"/>
    <property type="evidence" value="ECO:0007669"/>
    <property type="project" value="TreeGrafter"/>
</dbReference>
<keyword evidence="4" id="KW-0963">Cytoplasm</keyword>
<dbReference type="GO" id="GO:0051231">
    <property type="term" value="P:spindle elongation"/>
    <property type="evidence" value="ECO:0007669"/>
    <property type="project" value="TreeGrafter"/>
</dbReference>
<protein>
    <recommendedName>
        <fullName evidence="7">Kinesin motor domain-containing protein</fullName>
    </recommendedName>
</protein>
<evidence type="ECO:0000256" key="5">
    <source>
        <dbReference type="SAM" id="Coils"/>
    </source>
</evidence>
<dbReference type="GO" id="GO:0005524">
    <property type="term" value="F:ATP binding"/>
    <property type="evidence" value="ECO:0007669"/>
    <property type="project" value="UniProtKB-KW"/>
</dbReference>
<evidence type="ECO:0000256" key="6">
    <source>
        <dbReference type="SAM" id="MobiDB-lite"/>
    </source>
</evidence>
<reference evidence="8 9" key="1">
    <citation type="submission" date="2023-11" db="EMBL/GenBank/DDBJ databases">
        <title>Halocaridina rubra genome assembly.</title>
        <authorList>
            <person name="Smith C."/>
        </authorList>
    </citation>
    <scope>NUCLEOTIDE SEQUENCE [LARGE SCALE GENOMIC DNA]</scope>
    <source>
        <strain evidence="8">EP-1</strain>
        <tissue evidence="8">Whole</tissue>
    </source>
</reference>
<evidence type="ECO:0000313" key="8">
    <source>
        <dbReference type="EMBL" id="KAK7065865.1"/>
    </source>
</evidence>
<dbReference type="InterPro" id="IPR027417">
    <property type="entry name" value="P-loop_NTPase"/>
</dbReference>
<evidence type="ECO:0000259" key="7">
    <source>
        <dbReference type="SMART" id="SM00129"/>
    </source>
</evidence>
<feature type="domain" description="Kinesin motor" evidence="7">
    <location>
        <begin position="862"/>
        <end position="1090"/>
    </location>
</feature>
<dbReference type="GO" id="GO:0007052">
    <property type="term" value="P:mitotic spindle organization"/>
    <property type="evidence" value="ECO:0007669"/>
    <property type="project" value="TreeGrafter"/>
</dbReference>